<organism evidence="2 3">
    <name type="scientific">Candidatus Gallibacteroides avistercoris</name>
    <dbReference type="NCBI Taxonomy" id="2840833"/>
    <lineage>
        <taxon>Bacteria</taxon>
        <taxon>Pseudomonadati</taxon>
        <taxon>Bacteroidota</taxon>
        <taxon>Bacteroidia</taxon>
        <taxon>Bacteroidales</taxon>
        <taxon>Bacteroidaceae</taxon>
        <taxon>Bacteroidaceae incertae sedis</taxon>
        <taxon>Candidatus Gallibacteroides</taxon>
    </lineage>
</organism>
<dbReference type="EMBL" id="DVNA01000101">
    <property type="protein sequence ID" value="HIU54995.1"/>
    <property type="molecule type" value="Genomic_DNA"/>
</dbReference>
<keyword evidence="1" id="KW-0732">Signal</keyword>
<feature type="chain" id="PRO_5039161458" evidence="1">
    <location>
        <begin position="21"/>
        <end position="254"/>
    </location>
</feature>
<proteinExistence type="predicted"/>
<reference evidence="2" key="1">
    <citation type="submission" date="2020-10" db="EMBL/GenBank/DDBJ databases">
        <authorList>
            <person name="Gilroy R."/>
        </authorList>
    </citation>
    <scope>NUCLEOTIDE SEQUENCE</scope>
    <source>
        <strain evidence="2">CHK158-818</strain>
    </source>
</reference>
<evidence type="ECO:0000313" key="2">
    <source>
        <dbReference type="EMBL" id="HIU54995.1"/>
    </source>
</evidence>
<name>A0A9D1SCF4_9BACT</name>
<reference evidence="2" key="2">
    <citation type="journal article" date="2021" name="PeerJ">
        <title>Extensive microbial diversity within the chicken gut microbiome revealed by metagenomics and culture.</title>
        <authorList>
            <person name="Gilroy R."/>
            <person name="Ravi A."/>
            <person name="Getino M."/>
            <person name="Pursley I."/>
            <person name="Horton D.L."/>
            <person name="Alikhan N.F."/>
            <person name="Baker D."/>
            <person name="Gharbi K."/>
            <person name="Hall N."/>
            <person name="Watson M."/>
            <person name="Adriaenssens E.M."/>
            <person name="Foster-Nyarko E."/>
            <person name="Jarju S."/>
            <person name="Secka A."/>
            <person name="Antonio M."/>
            <person name="Oren A."/>
            <person name="Chaudhuri R.R."/>
            <person name="La Ragione R."/>
            <person name="Hildebrand F."/>
            <person name="Pallen M.J."/>
        </authorList>
    </citation>
    <scope>NUCLEOTIDE SEQUENCE</scope>
    <source>
        <strain evidence="2">CHK158-818</strain>
    </source>
</reference>
<dbReference type="Pfam" id="PF20244">
    <property type="entry name" value="DUF6599"/>
    <property type="match status" value="1"/>
</dbReference>
<accession>A0A9D1SCF4</accession>
<dbReference type="InterPro" id="IPR046534">
    <property type="entry name" value="DUF6599"/>
</dbReference>
<evidence type="ECO:0000313" key="3">
    <source>
        <dbReference type="Proteomes" id="UP000824112"/>
    </source>
</evidence>
<evidence type="ECO:0000256" key="1">
    <source>
        <dbReference type="SAM" id="SignalP"/>
    </source>
</evidence>
<dbReference type="Proteomes" id="UP000824112">
    <property type="component" value="Unassembled WGS sequence"/>
</dbReference>
<protein>
    <submittedName>
        <fullName evidence="2">Uncharacterized protein</fullName>
    </submittedName>
</protein>
<sequence length="254" mass="28829">MIKRLLLVCLLCFPVCRLNAQEITVKRERVFTGTGLYGYMNGGAEQFLEYGVTKLTAYDLEYEGEEYALEIYEMPTPEDAYGIYSLHVFRCQRADTLGCIDCLSTYQLQTVCGSQYVSLVFPSGSKKARKQAEDVLRHFLSLSGEESEKIEFPDAFQSLSPKSGKLKFLRGKIGLSEVSFSLYHLLEGIQYSGVWFIEEDDQYRAIICLEDPDQLETLRSKLPSEQICDTGTLFLEYVGKEDENDSESDGLFGF</sequence>
<gene>
    <name evidence="2" type="ORF">IAB03_04200</name>
</gene>
<dbReference type="AlphaFoldDB" id="A0A9D1SCF4"/>
<comment type="caution">
    <text evidence="2">The sequence shown here is derived from an EMBL/GenBank/DDBJ whole genome shotgun (WGS) entry which is preliminary data.</text>
</comment>
<feature type="signal peptide" evidence="1">
    <location>
        <begin position="1"/>
        <end position="20"/>
    </location>
</feature>